<accession>A0ABR1PMW3</accession>
<dbReference type="PANTHER" id="PTHR43147">
    <property type="entry name" value="PROTEIN TAS"/>
    <property type="match status" value="1"/>
</dbReference>
<evidence type="ECO:0000313" key="3">
    <source>
        <dbReference type="EMBL" id="KAK7741109.1"/>
    </source>
</evidence>
<protein>
    <recommendedName>
        <fullName evidence="2">NADP-dependent oxidoreductase domain-containing protein</fullName>
    </recommendedName>
</protein>
<organism evidence="3 4">
    <name type="scientific">Diaporthe eres</name>
    <name type="common">Phomopsis oblonga</name>
    <dbReference type="NCBI Taxonomy" id="83184"/>
    <lineage>
        <taxon>Eukaryota</taxon>
        <taxon>Fungi</taxon>
        <taxon>Dikarya</taxon>
        <taxon>Ascomycota</taxon>
        <taxon>Pezizomycotina</taxon>
        <taxon>Sordariomycetes</taxon>
        <taxon>Sordariomycetidae</taxon>
        <taxon>Diaporthales</taxon>
        <taxon>Diaporthaceae</taxon>
        <taxon>Diaporthe</taxon>
        <taxon>Diaporthe eres species complex</taxon>
    </lineage>
</organism>
<gene>
    <name evidence="3" type="ORF">SLS63_000662</name>
</gene>
<evidence type="ECO:0000259" key="2">
    <source>
        <dbReference type="Pfam" id="PF00248"/>
    </source>
</evidence>
<dbReference type="SUPFAM" id="SSF51430">
    <property type="entry name" value="NAD(P)-linked oxidoreductase"/>
    <property type="match status" value="1"/>
</dbReference>
<reference evidence="3 4" key="1">
    <citation type="submission" date="2024-02" db="EMBL/GenBank/DDBJ databases">
        <title>De novo assembly and annotation of 12 fungi associated with fruit tree decline syndrome in Ontario, Canada.</title>
        <authorList>
            <person name="Sulman M."/>
            <person name="Ellouze W."/>
            <person name="Ilyukhin E."/>
        </authorList>
    </citation>
    <scope>NUCLEOTIDE SEQUENCE [LARGE SCALE GENOMIC DNA]</scope>
    <source>
        <strain evidence="3 4">M169</strain>
    </source>
</reference>
<dbReference type="Gene3D" id="3.20.20.100">
    <property type="entry name" value="NADP-dependent oxidoreductase domain"/>
    <property type="match status" value="1"/>
</dbReference>
<proteinExistence type="predicted"/>
<feature type="domain" description="NADP-dependent oxidoreductase" evidence="2">
    <location>
        <begin position="196"/>
        <end position="508"/>
    </location>
</feature>
<dbReference type="Pfam" id="PF00248">
    <property type="entry name" value="Aldo_ket_red"/>
    <property type="match status" value="1"/>
</dbReference>
<evidence type="ECO:0000256" key="1">
    <source>
        <dbReference type="ARBA" id="ARBA00023002"/>
    </source>
</evidence>
<dbReference type="EMBL" id="JAKNSF020000002">
    <property type="protein sequence ID" value="KAK7741109.1"/>
    <property type="molecule type" value="Genomic_DNA"/>
</dbReference>
<name>A0ABR1PMW3_DIAER</name>
<comment type="caution">
    <text evidence="3">The sequence shown here is derived from an EMBL/GenBank/DDBJ whole genome shotgun (WGS) entry which is preliminary data.</text>
</comment>
<evidence type="ECO:0000313" key="4">
    <source>
        <dbReference type="Proteomes" id="UP001430848"/>
    </source>
</evidence>
<keyword evidence="1" id="KW-0560">Oxidoreductase</keyword>
<keyword evidence="4" id="KW-1185">Reference proteome</keyword>
<dbReference type="PANTHER" id="PTHR43147:SF2">
    <property type="entry name" value="NADP-DEPENDENT OXIDOREDUCTASE DOMAIN-CONTAINING PROTEIN"/>
    <property type="match status" value="1"/>
</dbReference>
<dbReference type="Proteomes" id="UP001430848">
    <property type="component" value="Unassembled WGS sequence"/>
</dbReference>
<sequence length="535" mass="58792">MPLLKSPPAFTDATDLFPPGNDGLVTQECVRYIASTRCLFSSKLAKEALPYSAKLIFPYSLAHFVNCLREARARWAPGDGLDRVLDQVSGDIVQAIQALKESRPEATSALFDGLQGLLTSFEAISSYCASAGPQALGYPFTRAERQVRDVISFLYPEAAASPPSFRAAKIISVSAEKRCVDIETFQLGPHRMPRVFNGLWQLSSPAWGSTSTENQEAALAELVELGLSTAEPSQDMADHYGDAELIYGDFRNRLPADMRDAVHAATKWCVFGPIGQPVTTQYVLQAVKERSRRLGGRVELLQFHWHDYSSKEYLDILVELVRITQTHPGLVSAIGLCNFDAQHTEEACKYLVEKTGLVGLVSNQFSLVDSRPLQHMSAVCEKYGVKLLAYGSLCGGFISPKWLGQPAPELYSETSRLTPSQRKYFDMVQTWGSWPEFQALLGTLSSVAEKHGEGISLTNVASRWVLQQPAVGAVIVGNRLGVSSHAVENLNIFTFELDEDDMAAIDKVALGEGGRKTRAVFEKLGDCGNEYRAMH</sequence>
<dbReference type="InterPro" id="IPR023210">
    <property type="entry name" value="NADP_OxRdtase_dom"/>
</dbReference>
<dbReference type="InterPro" id="IPR036812">
    <property type="entry name" value="NAD(P)_OxRdtase_dom_sf"/>
</dbReference>